<comment type="caution">
    <text evidence="1">The sequence shown here is derived from an EMBL/GenBank/DDBJ whole genome shotgun (WGS) entry which is preliminary data.</text>
</comment>
<evidence type="ECO:0000313" key="1">
    <source>
        <dbReference type="EMBL" id="KAA3466418.1"/>
    </source>
</evidence>
<reference evidence="2" key="1">
    <citation type="journal article" date="2019" name="Plant Biotechnol. J.">
        <title>Genome sequencing of the Australian wild diploid species Gossypium australe highlights disease resistance and delayed gland morphogenesis.</title>
        <authorList>
            <person name="Cai Y."/>
            <person name="Cai X."/>
            <person name="Wang Q."/>
            <person name="Wang P."/>
            <person name="Zhang Y."/>
            <person name="Cai C."/>
            <person name="Xu Y."/>
            <person name="Wang K."/>
            <person name="Zhou Z."/>
            <person name="Wang C."/>
            <person name="Geng S."/>
            <person name="Li B."/>
            <person name="Dong Q."/>
            <person name="Hou Y."/>
            <person name="Wang H."/>
            <person name="Ai P."/>
            <person name="Liu Z."/>
            <person name="Yi F."/>
            <person name="Sun M."/>
            <person name="An G."/>
            <person name="Cheng J."/>
            <person name="Zhang Y."/>
            <person name="Shi Q."/>
            <person name="Xie Y."/>
            <person name="Shi X."/>
            <person name="Chang Y."/>
            <person name="Huang F."/>
            <person name="Chen Y."/>
            <person name="Hong S."/>
            <person name="Mi L."/>
            <person name="Sun Q."/>
            <person name="Zhang L."/>
            <person name="Zhou B."/>
            <person name="Peng R."/>
            <person name="Zhang X."/>
            <person name="Liu F."/>
        </authorList>
    </citation>
    <scope>NUCLEOTIDE SEQUENCE [LARGE SCALE GENOMIC DNA]</scope>
    <source>
        <strain evidence="2">cv. PA1801</strain>
    </source>
</reference>
<name>A0A5B6VBA2_9ROSI</name>
<gene>
    <name evidence="1" type="ORF">EPI10_001511</name>
</gene>
<dbReference type="PANTHER" id="PTHR33116">
    <property type="entry name" value="REVERSE TRANSCRIPTASE ZINC-BINDING DOMAIN-CONTAINING PROTEIN-RELATED-RELATED"/>
    <property type="match status" value="1"/>
</dbReference>
<accession>A0A5B6VBA2</accession>
<keyword evidence="1" id="KW-0808">Transferase</keyword>
<dbReference type="PANTHER" id="PTHR33116:SF86">
    <property type="entry name" value="REVERSE TRANSCRIPTASE DOMAIN-CONTAINING PROTEIN"/>
    <property type="match status" value="1"/>
</dbReference>
<evidence type="ECO:0000313" key="2">
    <source>
        <dbReference type="Proteomes" id="UP000325315"/>
    </source>
</evidence>
<dbReference type="EMBL" id="SMMG02000007">
    <property type="protein sequence ID" value="KAA3466418.1"/>
    <property type="molecule type" value="Genomic_DNA"/>
</dbReference>
<dbReference type="Proteomes" id="UP000325315">
    <property type="component" value="Unassembled WGS sequence"/>
</dbReference>
<organism evidence="1 2">
    <name type="scientific">Gossypium australe</name>
    <dbReference type="NCBI Taxonomy" id="47621"/>
    <lineage>
        <taxon>Eukaryota</taxon>
        <taxon>Viridiplantae</taxon>
        <taxon>Streptophyta</taxon>
        <taxon>Embryophyta</taxon>
        <taxon>Tracheophyta</taxon>
        <taxon>Spermatophyta</taxon>
        <taxon>Magnoliopsida</taxon>
        <taxon>eudicotyledons</taxon>
        <taxon>Gunneridae</taxon>
        <taxon>Pentapetalae</taxon>
        <taxon>rosids</taxon>
        <taxon>malvids</taxon>
        <taxon>Malvales</taxon>
        <taxon>Malvaceae</taxon>
        <taxon>Malvoideae</taxon>
        <taxon>Gossypium</taxon>
    </lineage>
</organism>
<keyword evidence="1" id="KW-0695">RNA-directed DNA polymerase</keyword>
<dbReference type="GO" id="GO:0003964">
    <property type="term" value="F:RNA-directed DNA polymerase activity"/>
    <property type="evidence" value="ECO:0007669"/>
    <property type="project" value="UniProtKB-KW"/>
</dbReference>
<keyword evidence="1" id="KW-0548">Nucleotidyltransferase</keyword>
<proteinExistence type="predicted"/>
<sequence>MDAQANSKLKGIRASKDGPRINHLFFADDAQLFVADDLENYLGLPILMGKKRANAFKSIMECTAKRINSWSKRLLSSAGKEIFIKAIIQSLPTYAFSVFMAPKAWDRLCHPKGMGGIGFRDLHLFNIALLGRQVWRLLTCKESLCYEVLSAKYFLNGDIFHPKKVDNPSFTWKSVSKAADELKEGFGWIVGNGRSIDIWRDCWGIEGLLGSLTRVDRSSVLEVYVSELFNTQRDGWNEDRVTEIYGESLKDQICKLPISHADYADQ</sequence>
<protein>
    <submittedName>
        <fullName evidence="1">Reverse transcriptase</fullName>
    </submittedName>
</protein>
<dbReference type="AlphaFoldDB" id="A0A5B6VBA2"/>
<keyword evidence="2" id="KW-1185">Reference proteome</keyword>
<dbReference type="OrthoDB" id="999992at2759"/>